<dbReference type="SUPFAM" id="SSF53756">
    <property type="entry name" value="UDP-Glycosyltransferase/glycogen phosphorylase"/>
    <property type="match status" value="1"/>
</dbReference>
<dbReference type="AlphaFoldDB" id="A0A4S5BMY9"/>
<dbReference type="Gene3D" id="3.40.50.2000">
    <property type="entry name" value="Glycogen Phosphorylase B"/>
    <property type="match status" value="1"/>
</dbReference>
<dbReference type="Proteomes" id="UP000306236">
    <property type="component" value="Unassembled WGS sequence"/>
</dbReference>
<dbReference type="EMBL" id="SSWX01000009">
    <property type="protein sequence ID" value="THJ33770.1"/>
    <property type="molecule type" value="Genomic_DNA"/>
</dbReference>
<evidence type="ECO:0000313" key="1">
    <source>
        <dbReference type="EMBL" id="THJ33770.1"/>
    </source>
</evidence>
<comment type="caution">
    <text evidence="1">The sequence shown here is derived from an EMBL/GenBank/DDBJ whole genome shotgun (WGS) entry which is preliminary data.</text>
</comment>
<protein>
    <submittedName>
        <fullName evidence="1">Galactosyldiacylglycerol synthase</fullName>
    </submittedName>
</protein>
<organism evidence="1 2">
    <name type="scientific">Lampropedia aestuarii</name>
    <dbReference type="NCBI Taxonomy" id="2562762"/>
    <lineage>
        <taxon>Bacteria</taxon>
        <taxon>Pseudomonadati</taxon>
        <taxon>Pseudomonadota</taxon>
        <taxon>Betaproteobacteria</taxon>
        <taxon>Burkholderiales</taxon>
        <taxon>Comamonadaceae</taxon>
        <taxon>Lampropedia</taxon>
    </lineage>
</organism>
<dbReference type="PANTHER" id="PTHR43025:SF3">
    <property type="entry name" value="MONOGALACTOSYLDIACYLGLYCEROL SYNTHASE 1, CHLOROPLASTIC"/>
    <property type="match status" value="1"/>
</dbReference>
<evidence type="ECO:0000313" key="2">
    <source>
        <dbReference type="Proteomes" id="UP000306236"/>
    </source>
</evidence>
<proteinExistence type="predicted"/>
<keyword evidence="2" id="KW-1185">Reference proteome</keyword>
<name>A0A4S5BMY9_9BURK</name>
<accession>A0A4S5BMY9</accession>
<sequence length="390" mass="43416">MIDLVYCNAGGGHRASALALEAIALAQRRNWTIRLMNLFEVLDPEGRFHALTGLNPEDLYNKRLERGWTRGMAHELRLLQQVIRLSQTRLTQRLTTHWRGNPPDMVVSLVPNFNRVMVNGLRASASHAPYVTVLTDLADLDHGRFWIEPGLGIHTVCGTAHAVQQAQRLGIDAEHLHPTSGMLIRPEFYEAPKEPRAQAMQRLGLDTTRPTAVVLFGGHGGRTMLKIARRMPDLQTIFLCGHNTQLAEQLNALPLQAPRWVQGFTADIAHFMRMGDFMIGKPGPGSISEALCCGLPVILLHSGATMPQERYNVHWVQEQGVGLTCTTFKGLHQAVASMQQQLTHFQARARAINNQALFEVPEILARVLQQDTATQAFGMDWDQFLSSPAV</sequence>
<reference evidence="1 2" key="1">
    <citation type="submission" date="2019-04" db="EMBL/GenBank/DDBJ databases">
        <title>Lampropedia sp YIM MLB12 draf genome.</title>
        <authorList>
            <person name="Wang Y.-X."/>
        </authorList>
    </citation>
    <scope>NUCLEOTIDE SEQUENCE [LARGE SCALE GENOMIC DNA]</scope>
    <source>
        <strain evidence="1 2">YIM MLB12</strain>
    </source>
</reference>
<gene>
    <name evidence="1" type="ORF">E8K88_08365</name>
</gene>
<dbReference type="InterPro" id="IPR050519">
    <property type="entry name" value="Glycosyltransf_28_UgtP"/>
</dbReference>
<dbReference type="PANTHER" id="PTHR43025">
    <property type="entry name" value="MONOGALACTOSYLDIACYLGLYCEROL SYNTHASE"/>
    <property type="match status" value="1"/>
</dbReference>
<dbReference type="OrthoDB" id="9815663at2"/>